<dbReference type="InterPro" id="IPR019018">
    <property type="entry name" value="Rab-bd_FIP-RBD"/>
</dbReference>
<evidence type="ECO:0000256" key="6">
    <source>
        <dbReference type="ARBA" id="ARBA00023054"/>
    </source>
</evidence>
<evidence type="ECO:0000256" key="1">
    <source>
        <dbReference type="ARBA" id="ARBA00004214"/>
    </source>
</evidence>
<dbReference type="PROSITE" id="PS51511">
    <property type="entry name" value="FIP_RBD"/>
    <property type="match status" value="1"/>
</dbReference>
<evidence type="ECO:0000313" key="12">
    <source>
        <dbReference type="Proteomes" id="UP000639338"/>
    </source>
</evidence>
<dbReference type="OrthoDB" id="418358at2759"/>
<keyword evidence="6 8" id="KW-0175">Coiled coil</keyword>
<evidence type="ECO:0000259" key="10">
    <source>
        <dbReference type="PROSITE" id="PS51511"/>
    </source>
</evidence>
<feature type="coiled-coil region" evidence="8">
    <location>
        <begin position="277"/>
        <end position="452"/>
    </location>
</feature>
<gene>
    <name evidence="11" type="ORF">HCN44_006643</name>
</gene>
<name>A0A834Y2W2_APHGI</name>
<dbReference type="InterPro" id="IPR051977">
    <property type="entry name" value="Rab11-interacting_regulator"/>
</dbReference>
<evidence type="ECO:0000256" key="5">
    <source>
        <dbReference type="ARBA" id="ARBA00022753"/>
    </source>
</evidence>
<dbReference type="GO" id="GO:0032456">
    <property type="term" value="P:endocytic recycling"/>
    <property type="evidence" value="ECO:0007669"/>
    <property type="project" value="TreeGrafter"/>
</dbReference>
<reference evidence="11 12" key="1">
    <citation type="submission" date="2020-08" db="EMBL/GenBank/DDBJ databases">
        <title>Aphidius gifuensis genome sequencing and assembly.</title>
        <authorList>
            <person name="Du Z."/>
        </authorList>
    </citation>
    <scope>NUCLEOTIDE SEQUENCE [LARGE SCALE GENOMIC DNA]</scope>
    <source>
        <strain evidence="11">YNYX2018</strain>
        <tissue evidence="11">Adults</tissue>
    </source>
</reference>
<sequence length="536" mass="60083">MVISQYTTEQCSVSSSGVYETNSTSDIDEINRQNITSTSTQLTNNNNDNNASSDNLIKSINDVNKIENIETTNIVGRKLVNIKIPSTGCKSQSGPPSLSTTNDDLENNNNSLTKNTSTNNNNNSNKFQEESYEGFGYARVDADIDTEIETPNDEANCSTPSPTNGLQSFGKLNSAVSPSSTLGRHTWLRTSLRKAPSSLTSGRSARQLGSNALASQLYRSGSFNSSGRGSTCDATDDMYSDVSLEDDVMIDLNHRVRMIQEQMDNLVDTQSVSGERYARVKEENATLQARILMLEEAAKDTEARADEKLQSEQRRHREWTSRIEREKQLQLENCAMKIQTLEIEIINLREQLTRIREQYDSEKKEKIKLENLLDDANTALRNSQDNEKQLLIKTNEMKILLDTAKDELTLKNNDRQRIESLLLEVANLNVKNKNLEESRDELQAAAAALHAGRELLMMNPLIGYDKNPKSLAAELTDELDGELKNDTSTPRTIGELEKALKEQQDVNAQLKGYIDNILLNIVENYPHLLEVKQPNL</sequence>
<dbReference type="GO" id="GO:0030496">
    <property type="term" value="C:midbody"/>
    <property type="evidence" value="ECO:0007669"/>
    <property type="project" value="UniProtKB-SubCell"/>
</dbReference>
<keyword evidence="4" id="KW-0813">Transport</keyword>
<comment type="subcellular location">
    <subcellularLocation>
        <location evidence="2">Cleavage furrow</location>
    </subcellularLocation>
    <subcellularLocation>
        <location evidence="1">Midbody</location>
    </subcellularLocation>
    <subcellularLocation>
        <location evidence="3">Recycling endosome membrane</location>
        <topology evidence="3">Peripheral membrane protein</topology>
    </subcellularLocation>
</comment>
<evidence type="ECO:0000256" key="8">
    <source>
        <dbReference type="SAM" id="Coils"/>
    </source>
</evidence>
<feature type="domain" description="FIP-RBD" evidence="10">
    <location>
        <begin position="470"/>
        <end position="532"/>
    </location>
</feature>
<protein>
    <recommendedName>
        <fullName evidence="10">FIP-RBD domain-containing protein</fullName>
    </recommendedName>
</protein>
<evidence type="ECO:0000313" key="11">
    <source>
        <dbReference type="EMBL" id="KAF7995536.1"/>
    </source>
</evidence>
<feature type="compositionally biased region" description="Low complexity" evidence="9">
    <location>
        <begin position="33"/>
        <end position="54"/>
    </location>
</feature>
<evidence type="ECO:0000256" key="3">
    <source>
        <dbReference type="ARBA" id="ARBA00004654"/>
    </source>
</evidence>
<keyword evidence="5" id="KW-0967">Endosome</keyword>
<dbReference type="AlphaFoldDB" id="A0A834Y2W2"/>
<feature type="compositionally biased region" description="Polar residues" evidence="9">
    <location>
        <begin position="15"/>
        <end position="25"/>
    </location>
</feature>
<organism evidence="11 12">
    <name type="scientific">Aphidius gifuensis</name>
    <name type="common">Parasitoid wasp</name>
    <dbReference type="NCBI Taxonomy" id="684658"/>
    <lineage>
        <taxon>Eukaryota</taxon>
        <taxon>Metazoa</taxon>
        <taxon>Ecdysozoa</taxon>
        <taxon>Arthropoda</taxon>
        <taxon>Hexapoda</taxon>
        <taxon>Insecta</taxon>
        <taxon>Pterygota</taxon>
        <taxon>Neoptera</taxon>
        <taxon>Endopterygota</taxon>
        <taxon>Hymenoptera</taxon>
        <taxon>Apocrita</taxon>
        <taxon>Ichneumonoidea</taxon>
        <taxon>Braconidae</taxon>
        <taxon>Aphidiinae</taxon>
        <taxon>Aphidius</taxon>
    </lineage>
</organism>
<evidence type="ECO:0000256" key="7">
    <source>
        <dbReference type="ARBA" id="ARBA00023136"/>
    </source>
</evidence>
<dbReference type="Pfam" id="PF09457">
    <property type="entry name" value="RBD-FIP"/>
    <property type="match status" value="1"/>
</dbReference>
<dbReference type="GO" id="GO:0032154">
    <property type="term" value="C:cleavage furrow"/>
    <property type="evidence" value="ECO:0007669"/>
    <property type="project" value="UniProtKB-SubCell"/>
</dbReference>
<dbReference type="Proteomes" id="UP000639338">
    <property type="component" value="Unassembled WGS sequence"/>
</dbReference>
<comment type="caution">
    <text evidence="11">The sequence shown here is derived from an EMBL/GenBank/DDBJ whole genome shotgun (WGS) entry which is preliminary data.</text>
</comment>
<dbReference type="GO" id="GO:0032465">
    <property type="term" value="P:regulation of cytokinesis"/>
    <property type="evidence" value="ECO:0007669"/>
    <property type="project" value="TreeGrafter"/>
</dbReference>
<evidence type="ECO:0000256" key="9">
    <source>
        <dbReference type="SAM" id="MobiDB-lite"/>
    </source>
</evidence>
<proteinExistence type="predicted"/>
<evidence type="ECO:0000256" key="4">
    <source>
        <dbReference type="ARBA" id="ARBA00022448"/>
    </source>
</evidence>
<keyword evidence="12" id="KW-1185">Reference proteome</keyword>
<dbReference type="InterPro" id="IPR037245">
    <property type="entry name" value="FIP-RBD_C_sf"/>
</dbReference>
<feature type="region of interest" description="Disordered" evidence="9">
    <location>
        <begin position="86"/>
        <end position="128"/>
    </location>
</feature>
<dbReference type="InterPro" id="IPR057316">
    <property type="entry name" value="Rab11-FIP3/4_dom"/>
</dbReference>
<dbReference type="Pfam" id="PF25450">
    <property type="entry name" value="Rab11-FIP3"/>
    <property type="match status" value="1"/>
</dbReference>
<accession>A0A834Y2W2</accession>
<evidence type="ECO:0000256" key="2">
    <source>
        <dbReference type="ARBA" id="ARBA00004626"/>
    </source>
</evidence>
<dbReference type="GO" id="GO:0030139">
    <property type="term" value="C:endocytic vesicle"/>
    <property type="evidence" value="ECO:0007669"/>
    <property type="project" value="TreeGrafter"/>
</dbReference>
<feature type="compositionally biased region" description="Polar residues" evidence="9">
    <location>
        <begin position="88"/>
        <end position="102"/>
    </location>
</feature>
<dbReference type="EMBL" id="JACMRX010000002">
    <property type="protein sequence ID" value="KAF7995536.1"/>
    <property type="molecule type" value="Genomic_DNA"/>
</dbReference>
<keyword evidence="7" id="KW-0472">Membrane</keyword>
<dbReference type="PANTHER" id="PTHR15726">
    <property type="entry name" value="RAB11-FAMILY INTERACTING PROTEIN"/>
    <property type="match status" value="1"/>
</dbReference>
<dbReference type="Gene3D" id="1.20.5.2440">
    <property type="match status" value="1"/>
</dbReference>
<dbReference type="PANTHER" id="PTHR15726:SF7">
    <property type="entry name" value="NUCLEAR FALLOUT, ISOFORM J"/>
    <property type="match status" value="1"/>
</dbReference>
<dbReference type="GO" id="GO:0055038">
    <property type="term" value="C:recycling endosome membrane"/>
    <property type="evidence" value="ECO:0007669"/>
    <property type="project" value="UniProtKB-SubCell"/>
</dbReference>
<dbReference type="SUPFAM" id="SSF144270">
    <property type="entry name" value="Eferin C-derminal domain-like"/>
    <property type="match status" value="1"/>
</dbReference>
<feature type="region of interest" description="Disordered" evidence="9">
    <location>
        <begin position="15"/>
        <end position="54"/>
    </location>
</feature>
<feature type="compositionally biased region" description="Low complexity" evidence="9">
    <location>
        <begin position="107"/>
        <end position="126"/>
    </location>
</feature>